<evidence type="ECO:0000313" key="2">
    <source>
        <dbReference type="Proteomes" id="UP000199373"/>
    </source>
</evidence>
<organism evidence="1 2">
    <name type="scientific">Prevotella aff. ruminicola Tc2-24</name>
    <dbReference type="NCBI Taxonomy" id="81582"/>
    <lineage>
        <taxon>Bacteria</taxon>
        <taxon>Pseudomonadati</taxon>
        <taxon>Bacteroidota</taxon>
        <taxon>Bacteroidia</taxon>
        <taxon>Bacteroidales</taxon>
        <taxon>Prevotellaceae</taxon>
        <taxon>Prevotella</taxon>
    </lineage>
</organism>
<keyword evidence="2" id="KW-1185">Reference proteome</keyword>
<dbReference type="EMBL" id="FOIQ01000001">
    <property type="protein sequence ID" value="SEV89764.1"/>
    <property type="molecule type" value="Genomic_DNA"/>
</dbReference>
<gene>
    <name evidence="1" type="ORF">SAMN04487850_0810</name>
</gene>
<dbReference type="Pfam" id="PF13835">
    <property type="entry name" value="DUF4194"/>
    <property type="match status" value="1"/>
</dbReference>
<dbReference type="InterPro" id="IPR025449">
    <property type="entry name" value="JetB"/>
</dbReference>
<dbReference type="AlphaFoldDB" id="A0A1I0MMK5"/>
<evidence type="ECO:0008006" key="3">
    <source>
        <dbReference type="Google" id="ProtNLM"/>
    </source>
</evidence>
<name>A0A1I0MMK5_9BACT</name>
<accession>A0A1I0MMK5</accession>
<proteinExistence type="predicted"/>
<protein>
    <recommendedName>
        <fullName evidence="3">DUF4194 domain-containing protein</fullName>
    </recommendedName>
</protein>
<evidence type="ECO:0000313" key="1">
    <source>
        <dbReference type="EMBL" id="SEV89764.1"/>
    </source>
</evidence>
<reference evidence="1 2" key="1">
    <citation type="submission" date="2016-10" db="EMBL/GenBank/DDBJ databases">
        <authorList>
            <person name="de Groot N.N."/>
        </authorList>
    </citation>
    <scope>NUCLEOTIDE SEQUENCE [LARGE SCALE GENOMIC DNA]</scope>
    <source>
        <strain evidence="1 2">TC2-24</strain>
    </source>
</reference>
<dbReference type="Proteomes" id="UP000199373">
    <property type="component" value="Unassembled WGS sequence"/>
</dbReference>
<sequence length="189" mass="22221">MNEIKPYSKAIVYLLRKTAEKSSPVWNDILLYQSEIQEYLSVIGLELIVKKDEGFAFVKQVVYDDDTTMNLVTRRQLGFEVSIVVIVLRQLLEDYDSNPTETQSLDRIITTNEIKDEVRLFLPESYNKVKLEKDLDTYIQRVAELGYLKEVKRNGDDVRYKIHRIIKEKVTIEDLDLFKKKLYEYAGTI</sequence>
<dbReference type="RefSeq" id="WP_091914820.1">
    <property type="nucleotide sequence ID" value="NZ_FOIQ01000001.1"/>
</dbReference>